<organism evidence="1 2">
    <name type="scientific">Streptantibioticus cattleyicolor (strain ATCC 35852 / DSM 46488 / JCM 4925 / NBRC 14057 / NRRL 8057)</name>
    <name type="common">Streptomyces cattleya</name>
    <dbReference type="NCBI Taxonomy" id="1003195"/>
    <lineage>
        <taxon>Bacteria</taxon>
        <taxon>Bacillati</taxon>
        <taxon>Actinomycetota</taxon>
        <taxon>Actinomycetes</taxon>
        <taxon>Kitasatosporales</taxon>
        <taxon>Streptomycetaceae</taxon>
        <taxon>Streptantibioticus</taxon>
    </lineage>
</organism>
<gene>
    <name evidence="1" type="ordered locus">SCATT_p16720</name>
</gene>
<dbReference type="EMBL" id="CP003229">
    <property type="protein sequence ID" value="AEW99865.1"/>
    <property type="molecule type" value="Genomic_DNA"/>
</dbReference>
<dbReference type="HOGENOM" id="CLU_2810475_0_0_11"/>
<evidence type="ECO:0000313" key="2">
    <source>
        <dbReference type="Proteomes" id="UP000007842"/>
    </source>
</evidence>
<sequence>MTGGPRGDGPRDRRSFVAAAADHDGRQDLSVTAVRRCRWDPLKATEGTWWAQRVGTRVWGAWKGGSG</sequence>
<name>G8XHM8_STREN</name>
<protein>
    <submittedName>
        <fullName evidence="1">Uncharacterized protein</fullName>
    </submittedName>
</protein>
<proteinExistence type="predicted"/>
<dbReference type="KEGG" id="scy:SCATT_p16720"/>
<evidence type="ECO:0000313" key="1">
    <source>
        <dbReference type="EMBL" id="AEW99865.1"/>
    </source>
</evidence>
<keyword evidence="2" id="KW-1185">Reference proteome</keyword>
<keyword evidence="1" id="KW-0614">Plasmid</keyword>
<dbReference type="AlphaFoldDB" id="G8XHM8"/>
<geneLocation type="plasmid" evidence="1 2">
    <name>pSCATT</name>
</geneLocation>
<accession>G8XHM8</accession>
<dbReference type="Proteomes" id="UP000007842">
    <property type="component" value="Plasmid pSCATT"/>
</dbReference>
<reference evidence="2" key="1">
    <citation type="submission" date="2011-12" db="EMBL/GenBank/DDBJ databases">
        <title>Complete genome sequence of Streptomyces cattleya strain DSM 46488.</title>
        <authorList>
            <person name="Ou H.-Y."/>
            <person name="Li P."/>
            <person name="Zhao C."/>
            <person name="O'Hagan D."/>
            <person name="Deng Z."/>
        </authorList>
    </citation>
    <scope>NUCLEOTIDE SEQUENCE [LARGE SCALE GENOMIC DNA]</scope>
    <source>
        <strain evidence="2">ATCC 35852 / DSM 46488 / JCM 4925 / NBRC 14057 / NRRL 8057</strain>
        <plasmid evidence="2">Plasmid pSCATT</plasmid>
    </source>
</reference>